<name>A0ACC6UZ74_9CREN</name>
<evidence type="ECO:0000313" key="1">
    <source>
        <dbReference type="EMBL" id="MFB6489996.1"/>
    </source>
</evidence>
<gene>
    <name evidence="1" type="ORF">TU35_001910</name>
</gene>
<comment type="caution">
    <text evidence="1">The sequence shown here is derived from an EMBL/GenBank/DDBJ whole genome shotgun (WGS) entry which is preliminary data.</text>
</comment>
<accession>A0ACC6UZ74</accession>
<protein>
    <submittedName>
        <fullName evidence="1">Uncharacterized protein</fullName>
    </submittedName>
</protein>
<evidence type="ECO:0000313" key="2">
    <source>
        <dbReference type="Proteomes" id="UP000033636"/>
    </source>
</evidence>
<reference evidence="1" key="1">
    <citation type="submission" date="2024-07" db="EMBL/GenBank/DDBJ databases">
        <title>Metagenome and Metagenome-Assembled Genomes of Archaea from a hot spring from the geothermal field of Los Azufres, Mexico.</title>
        <authorList>
            <person name="Marin-Paredes R."/>
            <person name="Martinez-Romero E."/>
            <person name="Servin-Garciduenas L.E."/>
        </authorList>
    </citation>
    <scope>NUCLEOTIDE SEQUENCE</scope>
</reference>
<dbReference type="EMBL" id="JZWT02000004">
    <property type="protein sequence ID" value="MFB6489996.1"/>
    <property type="molecule type" value="Genomic_DNA"/>
</dbReference>
<organism evidence="1 2">
    <name type="scientific">Thermoproteus sp. AZ2</name>
    <dbReference type="NCBI Taxonomy" id="1609232"/>
    <lineage>
        <taxon>Archaea</taxon>
        <taxon>Thermoproteota</taxon>
        <taxon>Thermoprotei</taxon>
        <taxon>Thermoproteales</taxon>
        <taxon>Thermoproteaceae</taxon>
        <taxon>Thermoproteus</taxon>
    </lineage>
</organism>
<dbReference type="Proteomes" id="UP000033636">
    <property type="component" value="Unassembled WGS sequence"/>
</dbReference>
<sequence length="436" mass="49355">MYYEQDLVKREIYQFSRGRWLAVYGKAFSRYDKAGRPLRLNGPEDVPRLAKALEARTFYATAALYRRVESQEDVEDSKIVGYTPFFDIDTKIDKWEFAVEAAEAIISALEKEGVYKSVYALWSGEGIHVRINERALPPGEPVKTAQAVVRYVLSKTRGELEELARRSGGALKVEDLIDPKRVFTAPLSLHRELDYAAVCIPLNELRSFSPDWARPTSLKHDAGCYARYEPGEAEALAKKALAEYAPARATVAAERAPAPKAEIPRFQVMALLQAARYYVLYGDLDKAKSFGLNRAIFYAWAKHYGGGRAGARGSAVATATGEAGGGKKFVEVAGERVQIDEETGLFAMGGKPQRPADYDREVVWKIDSIYPYQRVWEAAVDYVSSFPREVLESQSRFYRRVYEPVRDSFLRDVVLGRRKSYFNQDSSWRFSTYMRT</sequence>
<proteinExistence type="predicted"/>